<dbReference type="InterPro" id="IPR019480">
    <property type="entry name" value="Dihydroorotate_DH_Fe-S-bd"/>
</dbReference>
<dbReference type="CDD" id="cd06221">
    <property type="entry name" value="sulfite_reductase_like"/>
    <property type="match status" value="1"/>
</dbReference>
<dbReference type="InterPro" id="IPR001709">
    <property type="entry name" value="Flavoprot_Pyr_Nucl_cyt_Rdtase"/>
</dbReference>
<dbReference type="SUPFAM" id="SSF52343">
    <property type="entry name" value="Ferredoxin reductase-like, C-terminal NADP-linked domain"/>
    <property type="match status" value="1"/>
</dbReference>
<dbReference type="InterPro" id="IPR039261">
    <property type="entry name" value="FNR_nucleotide-bd"/>
</dbReference>
<dbReference type="InterPro" id="IPR017927">
    <property type="entry name" value="FAD-bd_FR_type"/>
</dbReference>
<keyword evidence="1" id="KW-0479">Metal-binding</keyword>
<dbReference type="PANTHER" id="PTHR43513">
    <property type="entry name" value="DIHYDROOROTATE DEHYDROGENASE B (NAD(+)), ELECTRON TRANSFER SUBUNIT"/>
    <property type="match status" value="1"/>
</dbReference>
<dbReference type="OrthoDB" id="9796486at2"/>
<organism evidence="3 4">
    <name type="scientific">Thermodesulfovibrio aggregans</name>
    <dbReference type="NCBI Taxonomy" id="86166"/>
    <lineage>
        <taxon>Bacteria</taxon>
        <taxon>Pseudomonadati</taxon>
        <taxon>Nitrospirota</taxon>
        <taxon>Thermodesulfovibrionia</taxon>
        <taxon>Thermodesulfovibrionales</taxon>
        <taxon>Thermodesulfovibrionaceae</taxon>
        <taxon>Thermodesulfovibrio</taxon>
    </lineage>
</organism>
<dbReference type="PRINTS" id="PR00410">
    <property type="entry name" value="PHEHYDRXLASE"/>
</dbReference>
<dbReference type="Gene3D" id="2.40.30.10">
    <property type="entry name" value="Translation factors"/>
    <property type="match status" value="1"/>
</dbReference>
<dbReference type="GO" id="GO:0051537">
    <property type="term" value="F:2 iron, 2 sulfur cluster binding"/>
    <property type="evidence" value="ECO:0007669"/>
    <property type="project" value="UniProtKB-KW"/>
</dbReference>
<dbReference type="GO" id="GO:0050660">
    <property type="term" value="F:flavin adenine dinucleotide binding"/>
    <property type="evidence" value="ECO:0007669"/>
    <property type="project" value="InterPro"/>
</dbReference>
<dbReference type="EMBL" id="BCNO01000001">
    <property type="protein sequence ID" value="GAQ94271.1"/>
    <property type="molecule type" value="Genomic_DNA"/>
</dbReference>
<dbReference type="PIRSF" id="PIRSF006816">
    <property type="entry name" value="Cyc3_hyd_g"/>
    <property type="match status" value="1"/>
</dbReference>
<dbReference type="GO" id="GO:0016491">
    <property type="term" value="F:oxidoreductase activity"/>
    <property type="evidence" value="ECO:0007669"/>
    <property type="project" value="InterPro"/>
</dbReference>
<accession>A0A0U9HV28</accession>
<keyword evidence="1" id="KW-0408">Iron</keyword>
<protein>
    <submittedName>
        <fullName evidence="3">Sulfite reductase, subunit B</fullName>
    </submittedName>
</protein>
<evidence type="ECO:0000256" key="1">
    <source>
        <dbReference type="PIRSR" id="PIRSR006816-2"/>
    </source>
</evidence>
<sequence length="278" mass="30999">MAQVVIKDSPYNLKRARILDVKPLTEKEKLFKLVFEDSTWLDFEPGQFIMVSLMGIGEIPVSVCSSPLNRHYFEICVRAVGKVTNSLHKLNVGDVIGVRGPYGNGFPIKMIEGHDLLIIAGGLGLAPLRSLILYAIDNRRDFGEIHILFGCKTPGELLFVDEIDEWGKRLDIHFACTVDRADPDWKGNVGLITSLIPGVDIDPIRTYAAVVGPPVMYKFVIKELLAKGLPVDQILLSFERHMKCGMGKCGRCQIQNLYCCKDGPVFTFKEIMDMAEAL</sequence>
<dbReference type="RefSeq" id="WP_059175735.1">
    <property type="nucleotide sequence ID" value="NZ_BCNO01000001.1"/>
</dbReference>
<comment type="cofactor">
    <cofactor evidence="1">
        <name>[2Fe-2S] cluster</name>
        <dbReference type="ChEBI" id="CHEBI:190135"/>
    </cofactor>
    <text evidence="1">Binds 1 [2Fe-2S] cluster per subunit.</text>
</comment>
<dbReference type="PRINTS" id="PR00371">
    <property type="entry name" value="FPNCR"/>
</dbReference>
<dbReference type="InterPro" id="IPR008333">
    <property type="entry name" value="Cbr1-like_FAD-bd_dom"/>
</dbReference>
<feature type="binding site" evidence="1">
    <location>
        <position position="252"/>
    </location>
    <ligand>
        <name>[2Fe-2S] cluster</name>
        <dbReference type="ChEBI" id="CHEBI:190135"/>
    </ligand>
</feature>
<feature type="binding site" evidence="1">
    <location>
        <position position="244"/>
    </location>
    <ligand>
        <name>[2Fe-2S] cluster</name>
        <dbReference type="ChEBI" id="CHEBI:190135"/>
    </ligand>
</feature>
<keyword evidence="4" id="KW-1185">Reference proteome</keyword>
<dbReference type="PANTHER" id="PTHR43513:SF1">
    <property type="entry name" value="ANAEROBIC SULFITE REDUCTASE SUBUNIT B"/>
    <property type="match status" value="1"/>
</dbReference>
<dbReference type="InterPro" id="IPR017938">
    <property type="entry name" value="Riboflavin_synthase-like_b-brl"/>
</dbReference>
<dbReference type="STRING" id="86166.TAGGR_1450"/>
<gene>
    <name evidence="3" type="ORF">TAGGR_1450</name>
</gene>
<dbReference type="GO" id="GO:0006221">
    <property type="term" value="P:pyrimidine nucleotide biosynthetic process"/>
    <property type="evidence" value="ECO:0007669"/>
    <property type="project" value="InterPro"/>
</dbReference>
<dbReference type="Pfam" id="PF00970">
    <property type="entry name" value="FAD_binding_6"/>
    <property type="match status" value="1"/>
</dbReference>
<evidence type="ECO:0000313" key="3">
    <source>
        <dbReference type="EMBL" id="GAQ94271.1"/>
    </source>
</evidence>
<dbReference type="SUPFAM" id="SSF63380">
    <property type="entry name" value="Riboflavin synthase domain-like"/>
    <property type="match status" value="1"/>
</dbReference>
<feature type="binding site" evidence="1">
    <location>
        <position position="249"/>
    </location>
    <ligand>
        <name>[2Fe-2S] cluster</name>
        <dbReference type="ChEBI" id="CHEBI:190135"/>
    </ligand>
</feature>
<dbReference type="InterPro" id="IPR050353">
    <property type="entry name" value="PyrK_electron_transfer"/>
</dbReference>
<dbReference type="Pfam" id="PF10418">
    <property type="entry name" value="DHODB_Fe-S_bind"/>
    <property type="match status" value="1"/>
</dbReference>
<feature type="binding site" evidence="1">
    <location>
        <position position="260"/>
    </location>
    <ligand>
        <name>[2Fe-2S] cluster</name>
        <dbReference type="ChEBI" id="CHEBI:190135"/>
    </ligand>
</feature>
<evidence type="ECO:0000313" key="4">
    <source>
        <dbReference type="Proteomes" id="UP000054976"/>
    </source>
</evidence>
<dbReference type="AlphaFoldDB" id="A0A0U9HV28"/>
<reference evidence="4" key="1">
    <citation type="submission" date="2016-01" db="EMBL/GenBank/DDBJ databases">
        <title>Draft genome sequence of Thermodesulfovibrio aggregans strain TGE-P1.</title>
        <authorList>
            <person name="Sekiguchi Y."/>
            <person name="Ohashi A."/>
            <person name="Matsuura N."/>
            <person name="Tourlousse M.D."/>
        </authorList>
    </citation>
    <scope>NUCLEOTIDE SEQUENCE [LARGE SCALE GENOMIC DNA]</scope>
    <source>
        <strain evidence="4">TGE-P1</strain>
    </source>
</reference>
<comment type="caution">
    <text evidence="3">The sequence shown here is derived from an EMBL/GenBank/DDBJ whole genome shotgun (WGS) entry which is preliminary data.</text>
</comment>
<dbReference type="InterPro" id="IPR001433">
    <property type="entry name" value="OxRdtase_FAD/NAD-bd"/>
</dbReference>
<keyword evidence="1" id="KW-0001">2Fe-2S</keyword>
<evidence type="ECO:0000259" key="2">
    <source>
        <dbReference type="PROSITE" id="PS51384"/>
    </source>
</evidence>
<dbReference type="InterPro" id="IPR012165">
    <property type="entry name" value="Cyt_c3_hydrogenase_gsu"/>
</dbReference>
<proteinExistence type="predicted"/>
<keyword evidence="1" id="KW-0411">Iron-sulfur</keyword>
<dbReference type="Gene3D" id="3.40.50.80">
    <property type="entry name" value="Nucleotide-binding domain of ferredoxin-NADP reductase (FNR) module"/>
    <property type="match status" value="1"/>
</dbReference>
<name>A0A0U9HV28_9BACT</name>
<dbReference type="GO" id="GO:0046872">
    <property type="term" value="F:metal ion binding"/>
    <property type="evidence" value="ECO:0007669"/>
    <property type="project" value="UniProtKB-KW"/>
</dbReference>
<feature type="domain" description="FAD-binding FR-type" evidence="2">
    <location>
        <begin position="11"/>
        <end position="108"/>
    </location>
</feature>
<dbReference type="Proteomes" id="UP000054976">
    <property type="component" value="Unassembled WGS sequence"/>
</dbReference>
<dbReference type="Pfam" id="PF00175">
    <property type="entry name" value="NAD_binding_1"/>
    <property type="match status" value="1"/>
</dbReference>
<dbReference type="PROSITE" id="PS51384">
    <property type="entry name" value="FAD_FR"/>
    <property type="match status" value="1"/>
</dbReference>